<dbReference type="SUPFAM" id="SSF55681">
    <property type="entry name" value="Class II aaRS and biotin synthetases"/>
    <property type="match status" value="1"/>
</dbReference>
<dbReference type="InterPro" id="IPR005121">
    <property type="entry name" value="Fdx_antiC-bd"/>
</dbReference>
<dbReference type="Pfam" id="PF03147">
    <property type="entry name" value="FDX-ACB"/>
    <property type="match status" value="1"/>
</dbReference>
<protein>
    <recommendedName>
        <fullName evidence="15">Phenylalanine--tRNA ligase beta subunit</fullName>
        <ecNumber evidence="15">6.1.1.20</ecNumber>
    </recommendedName>
    <alternativeName>
        <fullName evidence="15">Phenylalanyl-tRNA synthetase beta subunit</fullName>
        <shortName evidence="15">PheRS</shortName>
    </alternativeName>
</protein>
<dbReference type="AlphaFoldDB" id="A0A0R1RTW9"/>
<evidence type="ECO:0000256" key="1">
    <source>
        <dbReference type="ARBA" id="ARBA00004496"/>
    </source>
</evidence>
<evidence type="ECO:0000256" key="12">
    <source>
        <dbReference type="ARBA" id="ARBA00022917"/>
    </source>
</evidence>
<evidence type="ECO:0000256" key="8">
    <source>
        <dbReference type="ARBA" id="ARBA00022741"/>
    </source>
</evidence>
<dbReference type="PATRIC" id="fig|1114972.6.peg.380"/>
<dbReference type="PROSITE" id="PS51447">
    <property type="entry name" value="FDX_ACB"/>
    <property type="match status" value="1"/>
</dbReference>
<dbReference type="GO" id="GO:0000287">
    <property type="term" value="F:magnesium ion binding"/>
    <property type="evidence" value="ECO:0007669"/>
    <property type="project" value="UniProtKB-UniRule"/>
</dbReference>
<evidence type="ECO:0000256" key="15">
    <source>
        <dbReference type="HAMAP-Rule" id="MF_00283"/>
    </source>
</evidence>
<dbReference type="RefSeq" id="WP_017261733.1">
    <property type="nucleotide sequence ID" value="NZ_AUAW01000001.1"/>
</dbReference>
<dbReference type="CDD" id="cd02796">
    <property type="entry name" value="tRNA_bind_bactPheRS"/>
    <property type="match status" value="1"/>
</dbReference>
<dbReference type="GO" id="GO:0004826">
    <property type="term" value="F:phenylalanine-tRNA ligase activity"/>
    <property type="evidence" value="ECO:0007669"/>
    <property type="project" value="UniProtKB-UniRule"/>
</dbReference>
<dbReference type="Pfam" id="PF17759">
    <property type="entry name" value="tRNA_synthFbeta"/>
    <property type="match status" value="1"/>
</dbReference>
<keyword evidence="12 15" id="KW-0648">Protein biosynthesis</keyword>
<evidence type="ECO:0000313" key="21">
    <source>
        <dbReference type="Proteomes" id="UP000051999"/>
    </source>
</evidence>
<dbReference type="CDD" id="cd00769">
    <property type="entry name" value="PheRS_beta_core"/>
    <property type="match status" value="1"/>
</dbReference>
<evidence type="ECO:0000313" key="20">
    <source>
        <dbReference type="EMBL" id="KRL57365.1"/>
    </source>
</evidence>
<name>A0A0R1RTW9_9LACO</name>
<dbReference type="SMART" id="SM00873">
    <property type="entry name" value="B3_4"/>
    <property type="match status" value="1"/>
</dbReference>
<evidence type="ECO:0000256" key="6">
    <source>
        <dbReference type="ARBA" id="ARBA00022598"/>
    </source>
</evidence>
<dbReference type="eggNOG" id="COG0072">
    <property type="taxonomic scope" value="Bacteria"/>
</dbReference>
<dbReference type="EMBL" id="AZFF01000001">
    <property type="protein sequence ID" value="KRL57365.1"/>
    <property type="molecule type" value="Genomic_DNA"/>
</dbReference>
<evidence type="ECO:0000256" key="14">
    <source>
        <dbReference type="ARBA" id="ARBA00049255"/>
    </source>
</evidence>
<feature type="domain" description="FDX-ACB" evidence="18">
    <location>
        <begin position="710"/>
        <end position="803"/>
    </location>
</feature>
<dbReference type="GO" id="GO:0006432">
    <property type="term" value="P:phenylalanyl-tRNA aminoacylation"/>
    <property type="evidence" value="ECO:0007669"/>
    <property type="project" value="UniProtKB-UniRule"/>
</dbReference>
<feature type="binding site" evidence="15">
    <location>
        <position position="461"/>
    </location>
    <ligand>
        <name>Mg(2+)</name>
        <dbReference type="ChEBI" id="CHEBI:18420"/>
        <note>shared with alpha subunit</note>
    </ligand>
</feature>
<dbReference type="Proteomes" id="UP000051999">
    <property type="component" value="Unassembled WGS sequence"/>
</dbReference>
<dbReference type="FunFam" id="3.30.930.10:FF:000022">
    <property type="entry name" value="Phenylalanine--tRNA ligase beta subunit"/>
    <property type="match status" value="1"/>
</dbReference>
<dbReference type="InterPro" id="IPR012340">
    <property type="entry name" value="NA-bd_OB-fold"/>
</dbReference>
<reference evidence="20 21" key="1">
    <citation type="journal article" date="2015" name="Genome Announc.">
        <title>Expanding the biotechnology potential of lactobacilli through comparative genomics of 213 strains and associated genera.</title>
        <authorList>
            <person name="Sun Z."/>
            <person name="Harris H.M."/>
            <person name="McCann A."/>
            <person name="Guo C."/>
            <person name="Argimon S."/>
            <person name="Zhang W."/>
            <person name="Yang X."/>
            <person name="Jeffery I.B."/>
            <person name="Cooney J.C."/>
            <person name="Kagawa T.F."/>
            <person name="Liu W."/>
            <person name="Song Y."/>
            <person name="Salvetti E."/>
            <person name="Wrobel A."/>
            <person name="Rasinkangas P."/>
            <person name="Parkhill J."/>
            <person name="Rea M.C."/>
            <person name="O'Sullivan O."/>
            <person name="Ritari J."/>
            <person name="Douillard F.P."/>
            <person name="Paul Ross R."/>
            <person name="Yang R."/>
            <person name="Briner A.E."/>
            <person name="Felis G.E."/>
            <person name="de Vos W.M."/>
            <person name="Barrangou R."/>
            <person name="Klaenhammer T.R."/>
            <person name="Caufield P.W."/>
            <person name="Cui Y."/>
            <person name="Zhang H."/>
            <person name="O'Toole P.W."/>
        </authorList>
    </citation>
    <scope>NUCLEOTIDE SEQUENCE [LARGE SCALE GENOMIC DNA]</scope>
    <source>
        <strain evidence="20 21">DSM 15814</strain>
    </source>
</reference>
<comment type="subunit">
    <text evidence="3 15">Tetramer of two alpha and two beta subunits.</text>
</comment>
<dbReference type="GO" id="GO:0140096">
    <property type="term" value="F:catalytic activity, acting on a protein"/>
    <property type="evidence" value="ECO:0007669"/>
    <property type="project" value="UniProtKB-ARBA"/>
</dbReference>
<dbReference type="NCBIfam" id="TIGR00472">
    <property type="entry name" value="pheT_bact"/>
    <property type="match status" value="1"/>
</dbReference>
<dbReference type="InterPro" id="IPR041616">
    <property type="entry name" value="PheRS_beta_core"/>
</dbReference>
<dbReference type="InterPro" id="IPR033714">
    <property type="entry name" value="tRNA_bind_bactPheRS"/>
</dbReference>
<evidence type="ECO:0000256" key="13">
    <source>
        <dbReference type="ARBA" id="ARBA00023146"/>
    </source>
</evidence>
<feature type="binding site" evidence="15">
    <location>
        <position position="467"/>
    </location>
    <ligand>
        <name>Mg(2+)</name>
        <dbReference type="ChEBI" id="CHEBI:18420"/>
        <note>shared with alpha subunit</note>
    </ligand>
</feature>
<dbReference type="InterPro" id="IPR020825">
    <property type="entry name" value="Phe-tRNA_synthase-like_B3/B4"/>
</dbReference>
<evidence type="ECO:0000256" key="2">
    <source>
        <dbReference type="ARBA" id="ARBA00008653"/>
    </source>
</evidence>
<evidence type="ECO:0000259" key="18">
    <source>
        <dbReference type="PROSITE" id="PS51447"/>
    </source>
</evidence>
<dbReference type="EC" id="6.1.1.20" evidence="15"/>
<dbReference type="PROSITE" id="PS51483">
    <property type="entry name" value="B5"/>
    <property type="match status" value="1"/>
</dbReference>
<dbReference type="Pfam" id="PF03483">
    <property type="entry name" value="B3_4"/>
    <property type="match status" value="1"/>
</dbReference>
<evidence type="ECO:0000256" key="4">
    <source>
        <dbReference type="ARBA" id="ARBA00022490"/>
    </source>
</evidence>
<comment type="caution">
    <text evidence="20">The sequence shown here is derived from an EMBL/GenBank/DDBJ whole genome shotgun (WGS) entry which is preliminary data.</text>
</comment>
<comment type="catalytic activity">
    <reaction evidence="14 15">
        <text>tRNA(Phe) + L-phenylalanine + ATP = L-phenylalanyl-tRNA(Phe) + AMP + diphosphate + H(+)</text>
        <dbReference type="Rhea" id="RHEA:19413"/>
        <dbReference type="Rhea" id="RHEA-COMP:9668"/>
        <dbReference type="Rhea" id="RHEA-COMP:9699"/>
        <dbReference type="ChEBI" id="CHEBI:15378"/>
        <dbReference type="ChEBI" id="CHEBI:30616"/>
        <dbReference type="ChEBI" id="CHEBI:33019"/>
        <dbReference type="ChEBI" id="CHEBI:58095"/>
        <dbReference type="ChEBI" id="CHEBI:78442"/>
        <dbReference type="ChEBI" id="CHEBI:78531"/>
        <dbReference type="ChEBI" id="CHEBI:456215"/>
        <dbReference type="EC" id="6.1.1.20"/>
    </reaction>
</comment>
<dbReference type="GO" id="GO:0009328">
    <property type="term" value="C:phenylalanine-tRNA ligase complex"/>
    <property type="evidence" value="ECO:0007669"/>
    <property type="project" value="TreeGrafter"/>
</dbReference>
<keyword evidence="4 15" id="KW-0963">Cytoplasm</keyword>
<feature type="binding site" evidence="15">
    <location>
        <position position="470"/>
    </location>
    <ligand>
        <name>Mg(2+)</name>
        <dbReference type="ChEBI" id="CHEBI:18420"/>
        <note>shared with alpha subunit</note>
    </ligand>
</feature>
<organism evidence="20 21">
    <name type="scientific">Furfurilactobacillus rossiae DSM 15814</name>
    <dbReference type="NCBI Taxonomy" id="1114972"/>
    <lineage>
        <taxon>Bacteria</taxon>
        <taxon>Bacillati</taxon>
        <taxon>Bacillota</taxon>
        <taxon>Bacilli</taxon>
        <taxon>Lactobacillales</taxon>
        <taxon>Lactobacillaceae</taxon>
        <taxon>Furfurilactobacillus</taxon>
    </lineage>
</organism>
<evidence type="ECO:0000256" key="11">
    <source>
        <dbReference type="ARBA" id="ARBA00022884"/>
    </source>
</evidence>
<dbReference type="InterPro" id="IPR005146">
    <property type="entry name" value="B3/B4_tRNA-bd"/>
</dbReference>
<dbReference type="InterPro" id="IPR045060">
    <property type="entry name" value="Phe-tRNA-ligase_IIc_bsu"/>
</dbReference>
<dbReference type="NCBIfam" id="NF045760">
    <property type="entry name" value="YtpR"/>
    <property type="match status" value="1"/>
</dbReference>
<accession>A0A0R1RTW9</accession>
<evidence type="ECO:0000256" key="7">
    <source>
        <dbReference type="ARBA" id="ARBA00022723"/>
    </source>
</evidence>
<dbReference type="Gene3D" id="3.30.70.380">
    <property type="entry name" value="Ferrodoxin-fold anticodon-binding domain"/>
    <property type="match status" value="1"/>
</dbReference>
<evidence type="ECO:0000256" key="3">
    <source>
        <dbReference type="ARBA" id="ARBA00011209"/>
    </source>
</evidence>
<dbReference type="InterPro" id="IPR009061">
    <property type="entry name" value="DNA-bd_dom_put_sf"/>
</dbReference>
<dbReference type="SMART" id="SM00896">
    <property type="entry name" value="FDX-ACB"/>
    <property type="match status" value="1"/>
</dbReference>
<dbReference type="FunFam" id="2.40.50.140:FF:000045">
    <property type="entry name" value="Phenylalanine--tRNA ligase beta subunit"/>
    <property type="match status" value="1"/>
</dbReference>
<dbReference type="Gene3D" id="3.30.930.10">
    <property type="entry name" value="Bira Bifunctional Protein, Domain 2"/>
    <property type="match status" value="1"/>
</dbReference>
<evidence type="ECO:0000256" key="9">
    <source>
        <dbReference type="ARBA" id="ARBA00022840"/>
    </source>
</evidence>
<dbReference type="Pfam" id="PF03484">
    <property type="entry name" value="B5"/>
    <property type="match status" value="1"/>
</dbReference>
<keyword evidence="6 15" id="KW-0436">Ligase</keyword>
<dbReference type="STRING" id="1114972.FD35_GL000379"/>
<dbReference type="FunFam" id="3.30.70.380:FF:000001">
    <property type="entry name" value="Phenylalanine--tRNA ligase beta subunit"/>
    <property type="match status" value="1"/>
</dbReference>
<keyword evidence="13 15" id="KW-0030">Aminoacyl-tRNA synthetase</keyword>
<dbReference type="SUPFAM" id="SSF54991">
    <property type="entry name" value="Anticodon-binding domain of PheRS"/>
    <property type="match status" value="1"/>
</dbReference>
<dbReference type="HAMAP" id="MF_00283">
    <property type="entry name" value="Phe_tRNA_synth_beta1"/>
    <property type="match status" value="1"/>
</dbReference>
<dbReference type="InterPro" id="IPR036690">
    <property type="entry name" value="Fdx_antiC-bd_sf"/>
</dbReference>
<proteinExistence type="inferred from homology"/>
<dbReference type="FunFam" id="3.50.40.10:FF:000001">
    <property type="entry name" value="Phenylalanine--tRNA ligase beta subunit"/>
    <property type="match status" value="1"/>
</dbReference>
<evidence type="ECO:0000259" key="17">
    <source>
        <dbReference type="PROSITE" id="PS50886"/>
    </source>
</evidence>
<keyword evidence="9 15" id="KW-0067">ATP-binding</keyword>
<gene>
    <name evidence="15" type="primary">pheT</name>
    <name evidence="20" type="ORF">FD35_GL000379</name>
</gene>
<dbReference type="GO" id="GO:0000049">
    <property type="term" value="F:tRNA binding"/>
    <property type="evidence" value="ECO:0007669"/>
    <property type="project" value="UniProtKB-UniRule"/>
</dbReference>
<dbReference type="InterPro" id="IPR004532">
    <property type="entry name" value="Phe-tRNA-ligase_IIc_bsu_bact"/>
</dbReference>
<feature type="domain" description="TRNA-binding" evidence="17">
    <location>
        <begin position="39"/>
        <end position="154"/>
    </location>
</feature>
<dbReference type="InterPro" id="IPR002547">
    <property type="entry name" value="tRNA-bd_dom"/>
</dbReference>
<evidence type="ECO:0000256" key="10">
    <source>
        <dbReference type="ARBA" id="ARBA00022842"/>
    </source>
</evidence>
<dbReference type="PANTHER" id="PTHR10947:SF0">
    <property type="entry name" value="PHENYLALANINE--TRNA LIGASE BETA SUBUNIT"/>
    <property type="match status" value="1"/>
</dbReference>
<keyword evidence="10 15" id="KW-0460">Magnesium</keyword>
<comment type="similarity">
    <text evidence="2 15">Belongs to the phenylalanyl-tRNA synthetase beta subunit family. Type 1 subfamily.</text>
</comment>
<dbReference type="Gene3D" id="2.40.50.140">
    <property type="entry name" value="Nucleic acid-binding proteins"/>
    <property type="match status" value="1"/>
</dbReference>
<dbReference type="SUPFAM" id="SSF50249">
    <property type="entry name" value="Nucleic acid-binding proteins"/>
    <property type="match status" value="1"/>
</dbReference>
<keyword evidence="11 16" id="KW-0694">RNA-binding</keyword>
<evidence type="ECO:0000256" key="16">
    <source>
        <dbReference type="PROSITE-ProRule" id="PRU00209"/>
    </source>
</evidence>
<dbReference type="InterPro" id="IPR005147">
    <property type="entry name" value="tRNA_synthase_B5-dom"/>
</dbReference>
<dbReference type="SUPFAM" id="SSF56037">
    <property type="entry name" value="PheT/TilS domain"/>
    <property type="match status" value="1"/>
</dbReference>
<dbReference type="OrthoDB" id="9805455at2"/>
<dbReference type="SMART" id="SM00874">
    <property type="entry name" value="B5"/>
    <property type="match status" value="1"/>
</dbReference>
<keyword evidence="21" id="KW-1185">Reference proteome</keyword>
<dbReference type="GO" id="GO:0005524">
    <property type="term" value="F:ATP binding"/>
    <property type="evidence" value="ECO:0007669"/>
    <property type="project" value="UniProtKB-UniRule"/>
</dbReference>
<dbReference type="Gene3D" id="3.30.56.10">
    <property type="match status" value="2"/>
</dbReference>
<dbReference type="PROSITE" id="PS50886">
    <property type="entry name" value="TRBD"/>
    <property type="match status" value="1"/>
</dbReference>
<feature type="domain" description="B5" evidence="19">
    <location>
        <begin position="408"/>
        <end position="483"/>
    </location>
</feature>
<evidence type="ECO:0000259" key="19">
    <source>
        <dbReference type="PROSITE" id="PS51483"/>
    </source>
</evidence>
<dbReference type="GO" id="GO:0016740">
    <property type="term" value="F:transferase activity"/>
    <property type="evidence" value="ECO:0007669"/>
    <property type="project" value="UniProtKB-ARBA"/>
</dbReference>
<comment type="subcellular location">
    <subcellularLocation>
        <location evidence="1 15">Cytoplasm</location>
    </subcellularLocation>
</comment>
<evidence type="ECO:0000256" key="5">
    <source>
        <dbReference type="ARBA" id="ARBA00022555"/>
    </source>
</evidence>
<dbReference type="InterPro" id="IPR045864">
    <property type="entry name" value="aa-tRNA-synth_II/BPL/LPL"/>
</dbReference>
<keyword evidence="8 15" id="KW-0547">Nucleotide-binding</keyword>
<dbReference type="Pfam" id="PF01588">
    <property type="entry name" value="tRNA_bind"/>
    <property type="match status" value="1"/>
</dbReference>
<dbReference type="PANTHER" id="PTHR10947">
    <property type="entry name" value="PHENYLALANYL-TRNA SYNTHETASE BETA CHAIN AND LEUCINE-RICH REPEAT-CONTAINING PROTEIN 47"/>
    <property type="match status" value="1"/>
</dbReference>
<feature type="binding site" evidence="15">
    <location>
        <position position="471"/>
    </location>
    <ligand>
        <name>Mg(2+)</name>
        <dbReference type="ChEBI" id="CHEBI:18420"/>
        <note>shared with alpha subunit</note>
    </ligand>
</feature>
<comment type="cofactor">
    <cofactor evidence="15">
        <name>Mg(2+)</name>
        <dbReference type="ChEBI" id="CHEBI:18420"/>
    </cofactor>
    <text evidence="15">Binds 2 magnesium ions per tetramer.</text>
</comment>
<dbReference type="FunFam" id="3.30.56.10:FF:000002">
    <property type="entry name" value="Phenylalanine--tRNA ligase beta subunit"/>
    <property type="match status" value="1"/>
</dbReference>
<sequence length="803" mass="88624">MKVSMDWLNEYLTLDVDPQTLGEKIERTAVEVDQVYKMSDGMSKLVVGETLSVEPHPDSDHLHICQVDVGEDEPLQIVCGAPNVATGQKVIVALPGAWIAGHHKIKKSKMRGVASNGMLCALQEIGFDEKIAPKAYDEGIYILPADSENGSSVFPILGMDDDIVETDLTPNRGDMNSMNGTAWEVGAIYGKTPKMPTFSLNEDGSRKVSDLLQFSVDAALAPTYKMRVVSGVTIQDSPLWLQKRLWEAGMRPINNIVDVTNYIMLTYGQPLHAFDYDKLSSHHIHVRLADAGEHLTTLDGENRTLRDSDMVIADDKHAIAIAGTMGGLDTEIDDNTTTIAIESAIFDPIKIRKTARFFNLHSEASMRFERGVNKDDNQNALDHAAALMAELGLGQTEQGTGVGSDTPVEPAKVSVTLTRINHVLGTQLTVDQVQNIFDHLNFPTDNDGETFNVTVPARRWDIHIEADLFEEVARLYGYDNIPSTLPYGTMTPGALTFKQRIIRDSRRLLEGAGLNQAISYALTTTAKAEQFMMRDSEPTELAFPMSTDHTTARMNLISGLLDDIAYNVARKQKNVALYEQGRVFYRDGDAIRPLEVEHIAGAVTGALTKKTWHAEADTVDFYGIKGIVDLFLHDMGLSKPVHYEATQAHAQMHPGRTADIYVGDQAVGFVGQVHPEIASDYKIPDTYVFELNLQALIDAPHDQQQYEPISKFPDVTRDIAILVDQSVTNADVVALINKRGGAHLADVQLFDVYEGVHLPTGKKSLAYTLTYRDRQATLVEADVTKAFDKVTAALEKEFDAEIR</sequence>
<dbReference type="SUPFAM" id="SSF46955">
    <property type="entry name" value="Putative DNA-binding domain"/>
    <property type="match status" value="1"/>
</dbReference>
<keyword evidence="7 15" id="KW-0479">Metal-binding</keyword>
<dbReference type="Gene3D" id="3.50.40.10">
    <property type="entry name" value="Phenylalanyl-trna Synthetase, Chain B, domain 3"/>
    <property type="match status" value="1"/>
</dbReference>
<keyword evidence="5 16" id="KW-0820">tRNA-binding</keyword>